<gene>
    <name evidence="3" type="ORF">CALCODRAFT_519654</name>
</gene>
<sequence>MARSVQDRVPDSDDETNQATNSEEDRSQMTRSAGPAHRSTESRQAREPANSRYEPSSDPASQVPRQKTAVTVKIGEEEMKFNLSRSIPFWRVFSKVENKFRMQPDTLRFLYDEVRIGKDDTVASLNLEDDAVIEAHLEQVGGA</sequence>
<dbReference type="OrthoDB" id="442921at2759"/>
<evidence type="ECO:0000313" key="4">
    <source>
        <dbReference type="Proteomes" id="UP000076842"/>
    </source>
</evidence>
<keyword evidence="4" id="KW-1185">Reference proteome</keyword>
<dbReference type="Pfam" id="PF11976">
    <property type="entry name" value="Rad60-SLD"/>
    <property type="match status" value="1"/>
</dbReference>
<dbReference type="InParanoid" id="A0A165E3J9"/>
<feature type="compositionally biased region" description="Basic and acidic residues" evidence="1">
    <location>
        <begin position="1"/>
        <end position="11"/>
    </location>
</feature>
<evidence type="ECO:0000313" key="3">
    <source>
        <dbReference type="EMBL" id="KZT54023.1"/>
    </source>
</evidence>
<dbReference type="Gene3D" id="3.10.20.90">
    <property type="entry name" value="Phosphatidylinositol 3-kinase Catalytic Subunit, Chain A, domain 1"/>
    <property type="match status" value="1"/>
</dbReference>
<evidence type="ECO:0000259" key="2">
    <source>
        <dbReference type="PROSITE" id="PS50053"/>
    </source>
</evidence>
<feature type="domain" description="Ubiquitin-like" evidence="2">
    <location>
        <begin position="68"/>
        <end position="142"/>
    </location>
</feature>
<dbReference type="InterPro" id="IPR029071">
    <property type="entry name" value="Ubiquitin-like_domsf"/>
</dbReference>
<dbReference type="STRING" id="1353952.A0A165E3J9"/>
<dbReference type="InterPro" id="IPR022617">
    <property type="entry name" value="Rad60/SUMO-like_dom"/>
</dbReference>
<evidence type="ECO:0000256" key="1">
    <source>
        <dbReference type="SAM" id="MobiDB-lite"/>
    </source>
</evidence>
<dbReference type="SUPFAM" id="SSF54236">
    <property type="entry name" value="Ubiquitin-like"/>
    <property type="match status" value="1"/>
</dbReference>
<dbReference type="PROSITE" id="PS50053">
    <property type="entry name" value="UBIQUITIN_2"/>
    <property type="match status" value="1"/>
</dbReference>
<proteinExistence type="predicted"/>
<name>A0A165E3J9_9BASI</name>
<dbReference type="CDD" id="cd01763">
    <property type="entry name" value="Ubl_SUMO_like"/>
    <property type="match status" value="1"/>
</dbReference>
<dbReference type="EMBL" id="KV424023">
    <property type="protein sequence ID" value="KZT54023.1"/>
    <property type="molecule type" value="Genomic_DNA"/>
</dbReference>
<reference evidence="3 4" key="1">
    <citation type="journal article" date="2016" name="Mol. Biol. Evol.">
        <title>Comparative Genomics of Early-Diverging Mushroom-Forming Fungi Provides Insights into the Origins of Lignocellulose Decay Capabilities.</title>
        <authorList>
            <person name="Nagy L.G."/>
            <person name="Riley R."/>
            <person name="Tritt A."/>
            <person name="Adam C."/>
            <person name="Daum C."/>
            <person name="Floudas D."/>
            <person name="Sun H."/>
            <person name="Yadav J.S."/>
            <person name="Pangilinan J."/>
            <person name="Larsson K.H."/>
            <person name="Matsuura K."/>
            <person name="Barry K."/>
            <person name="Labutti K."/>
            <person name="Kuo R."/>
            <person name="Ohm R.A."/>
            <person name="Bhattacharya S.S."/>
            <person name="Shirouzu T."/>
            <person name="Yoshinaga Y."/>
            <person name="Martin F.M."/>
            <person name="Grigoriev I.V."/>
            <person name="Hibbett D.S."/>
        </authorList>
    </citation>
    <scope>NUCLEOTIDE SEQUENCE [LARGE SCALE GENOMIC DNA]</scope>
    <source>
        <strain evidence="3 4">HHB12733</strain>
    </source>
</reference>
<feature type="region of interest" description="Disordered" evidence="1">
    <location>
        <begin position="1"/>
        <end position="68"/>
    </location>
</feature>
<accession>A0A165E3J9</accession>
<dbReference type="Proteomes" id="UP000076842">
    <property type="component" value="Unassembled WGS sequence"/>
</dbReference>
<dbReference type="AlphaFoldDB" id="A0A165E3J9"/>
<organism evidence="3 4">
    <name type="scientific">Calocera cornea HHB12733</name>
    <dbReference type="NCBI Taxonomy" id="1353952"/>
    <lineage>
        <taxon>Eukaryota</taxon>
        <taxon>Fungi</taxon>
        <taxon>Dikarya</taxon>
        <taxon>Basidiomycota</taxon>
        <taxon>Agaricomycotina</taxon>
        <taxon>Dacrymycetes</taxon>
        <taxon>Dacrymycetales</taxon>
        <taxon>Dacrymycetaceae</taxon>
        <taxon>Calocera</taxon>
    </lineage>
</organism>
<protein>
    <recommendedName>
        <fullName evidence="2">Ubiquitin-like domain-containing protein</fullName>
    </recommendedName>
</protein>
<dbReference type="InterPro" id="IPR000626">
    <property type="entry name" value="Ubiquitin-like_dom"/>
</dbReference>
<feature type="compositionally biased region" description="Polar residues" evidence="1">
    <location>
        <begin position="58"/>
        <end position="68"/>
    </location>
</feature>